<keyword evidence="3" id="KW-1185">Reference proteome</keyword>
<dbReference type="OrthoDB" id="6315394at2"/>
<sequence>MVNLSKPVSLAYKVTRTLASKLFYLRRDLEINEEFREDYSKLEKKLRVDNEVLRQHRKMWLGWSESFRLPRTEMDLYYSLSGVQRPDFVPIGVYFNTINATINNRLMAWGYAQKGNYARMFDIDNEPLSLFRNLNGIFYDFKGHPVKEPEQFLNESLKEQQKILVKPAVDSSGGKKIAVFERDRNGKWQCLNDELDLNLSVLQRFYGNNYVVQEYVEQHPFYSRFNPSSFNTIRLYVYRSPKDEKPRVMHSVMRIGGKGSVVDNVKAGGMPVYIDSDGIVRYGFNSQMKRFLSFPLEPEVKFSELGKAPGLDDMKALAVKVAEKVPYNRLIAFDTNLDKNGKPRVIELNNYDAGIAIQIFGIPLFGDYTEEVIEYCKSHKKEDILRV</sequence>
<accession>A0A2U2B7F9</accession>
<dbReference type="InterPro" id="IPR039523">
    <property type="entry name" value="RimK-rel_E_lig_ATP-grasp"/>
</dbReference>
<evidence type="ECO:0000313" key="2">
    <source>
        <dbReference type="EMBL" id="PWD98997.1"/>
    </source>
</evidence>
<evidence type="ECO:0000259" key="1">
    <source>
        <dbReference type="Pfam" id="PF14397"/>
    </source>
</evidence>
<organism evidence="2 3">
    <name type="scientific">Marinilabilia rubra</name>
    <dbReference type="NCBI Taxonomy" id="2162893"/>
    <lineage>
        <taxon>Bacteria</taxon>
        <taxon>Pseudomonadati</taxon>
        <taxon>Bacteroidota</taxon>
        <taxon>Bacteroidia</taxon>
        <taxon>Marinilabiliales</taxon>
        <taxon>Marinilabiliaceae</taxon>
        <taxon>Marinilabilia</taxon>
    </lineage>
</organism>
<dbReference type="Pfam" id="PF14397">
    <property type="entry name" value="ATPgrasp_ST"/>
    <property type="match status" value="1"/>
</dbReference>
<name>A0A2U2B7F9_9BACT</name>
<feature type="domain" description="Alpha-L-glutamate ligase-related protein ATP-grasp" evidence="1">
    <location>
        <begin position="157"/>
        <end position="359"/>
    </location>
</feature>
<dbReference type="AlphaFoldDB" id="A0A2U2B7F9"/>
<keyword evidence="2" id="KW-0808">Transferase</keyword>
<comment type="caution">
    <text evidence="2">The sequence shown here is derived from an EMBL/GenBank/DDBJ whole genome shotgun (WGS) entry which is preliminary data.</text>
</comment>
<dbReference type="SUPFAM" id="SSF56059">
    <property type="entry name" value="Glutathione synthetase ATP-binding domain-like"/>
    <property type="match status" value="1"/>
</dbReference>
<dbReference type="EMBL" id="QEWP01000009">
    <property type="protein sequence ID" value="PWD98997.1"/>
    <property type="molecule type" value="Genomic_DNA"/>
</dbReference>
<dbReference type="Proteomes" id="UP000244956">
    <property type="component" value="Unassembled WGS sequence"/>
</dbReference>
<protein>
    <submittedName>
        <fullName evidence="2">Hexapeptide transferase</fullName>
    </submittedName>
</protein>
<reference evidence="2 3" key="1">
    <citation type="submission" date="2018-05" db="EMBL/GenBank/DDBJ databases">
        <title>Marinilabilia rubrum sp. nov., isolated from saltern sediment.</title>
        <authorList>
            <person name="Zhang R."/>
        </authorList>
    </citation>
    <scope>NUCLEOTIDE SEQUENCE [LARGE SCALE GENOMIC DNA]</scope>
    <source>
        <strain evidence="2 3">WTE16</strain>
    </source>
</reference>
<dbReference type="RefSeq" id="WP_109264736.1">
    <property type="nucleotide sequence ID" value="NZ_QEWP01000009.1"/>
</dbReference>
<evidence type="ECO:0000313" key="3">
    <source>
        <dbReference type="Proteomes" id="UP000244956"/>
    </source>
</evidence>
<dbReference type="GO" id="GO:0016740">
    <property type="term" value="F:transferase activity"/>
    <property type="evidence" value="ECO:0007669"/>
    <property type="project" value="UniProtKB-KW"/>
</dbReference>
<gene>
    <name evidence="2" type="ORF">DDZ16_12085</name>
</gene>
<proteinExistence type="predicted"/>